<sequence length="739" mass="81790">MAAEAPSQTEEMSIPVLKSKSANLVLRSDPKLYPHPFVALVECLKVYILGLALTHAPTIPAALVHKAHYISNALFDTNNYVKSVTYEVVDSRGKTKRVQLTKEKFAEALHLPLCNSKEMVIPIAEQLVDMFNAMDTNHSWRQSVPSKRNNFRIYRGISLAFFFDAYLGGLLVWTLQLCSLKYPWNVMKSTRIATLLCCPILFEKSSQLHQQKPLLKPKEKRKLTGGPTGPKRVTKKRKPSQQTTTKQKQSKRGKKVSVVDESLDSERTRSANIKAEEEEEEEEEEEHPTSPIPETRPPNPTTSPLTTTITSEQTTTIHTITSDVPPTTAPQTSTIYTTESPLTSSTQTTTPISSIIENPIISAAQTSEPIITTSEPLTNISSSEVDKSLPDFPFGDDFDFETTTFSKPPSTAEAVAAFHMAPLVIEEDEDNSLYDSDFILGKQYKILNRKLDALLQSNIGFDPTRGTEANLEDQMAEVQKVLTDKMEKLVKDSEKRILDQQIDIKRILEAKFTTAVEQIDERQRLLKEQTEKSFKDLVEKMEPSNSKVVKALSTLNENTSFFNSQYQTNFAKHLSDAHKRIEELTAANSRSAITIFANKLKKTNAALTSDIIEKLKRTLQPMINVSLKMERSQAGRQHPPEIAQADPLSQPSQGGESAASGSAAPKSQALVTQALVTQALVTAPLTTQAQGTVTTTSILGRPPFIPTISTAGPTFGTTTTTEAGGSRSRPQDKITRRCS</sequence>
<dbReference type="Proteomes" id="UP001055811">
    <property type="component" value="Linkage Group LG08"/>
</dbReference>
<evidence type="ECO:0000313" key="1">
    <source>
        <dbReference type="EMBL" id="KAI3699838.1"/>
    </source>
</evidence>
<name>A0ACB8ZQC2_CICIN</name>
<reference evidence="1 2" key="2">
    <citation type="journal article" date="2022" name="Mol. Ecol. Resour.">
        <title>The genomes of chicory, endive, great burdock and yacon provide insights into Asteraceae paleo-polyploidization history and plant inulin production.</title>
        <authorList>
            <person name="Fan W."/>
            <person name="Wang S."/>
            <person name="Wang H."/>
            <person name="Wang A."/>
            <person name="Jiang F."/>
            <person name="Liu H."/>
            <person name="Zhao H."/>
            <person name="Xu D."/>
            <person name="Zhang Y."/>
        </authorList>
    </citation>
    <scope>NUCLEOTIDE SEQUENCE [LARGE SCALE GENOMIC DNA]</scope>
    <source>
        <strain evidence="2">cv. Punajuju</strain>
        <tissue evidence="1">Leaves</tissue>
    </source>
</reference>
<evidence type="ECO:0000313" key="2">
    <source>
        <dbReference type="Proteomes" id="UP001055811"/>
    </source>
</evidence>
<protein>
    <submittedName>
        <fullName evidence="1">Uncharacterized protein</fullName>
    </submittedName>
</protein>
<keyword evidence="2" id="KW-1185">Reference proteome</keyword>
<comment type="caution">
    <text evidence="1">The sequence shown here is derived from an EMBL/GenBank/DDBJ whole genome shotgun (WGS) entry which is preliminary data.</text>
</comment>
<proteinExistence type="predicted"/>
<dbReference type="EMBL" id="CM042016">
    <property type="protein sequence ID" value="KAI3699838.1"/>
    <property type="molecule type" value="Genomic_DNA"/>
</dbReference>
<gene>
    <name evidence="1" type="ORF">L2E82_44422</name>
</gene>
<accession>A0ACB8ZQC2</accession>
<reference evidence="2" key="1">
    <citation type="journal article" date="2022" name="Mol. Ecol. Resour.">
        <title>The genomes of chicory, endive, great burdock and yacon provide insights into Asteraceae palaeo-polyploidization history and plant inulin production.</title>
        <authorList>
            <person name="Fan W."/>
            <person name="Wang S."/>
            <person name="Wang H."/>
            <person name="Wang A."/>
            <person name="Jiang F."/>
            <person name="Liu H."/>
            <person name="Zhao H."/>
            <person name="Xu D."/>
            <person name="Zhang Y."/>
        </authorList>
    </citation>
    <scope>NUCLEOTIDE SEQUENCE [LARGE SCALE GENOMIC DNA]</scope>
    <source>
        <strain evidence="2">cv. Punajuju</strain>
    </source>
</reference>
<organism evidence="1 2">
    <name type="scientific">Cichorium intybus</name>
    <name type="common">Chicory</name>
    <dbReference type="NCBI Taxonomy" id="13427"/>
    <lineage>
        <taxon>Eukaryota</taxon>
        <taxon>Viridiplantae</taxon>
        <taxon>Streptophyta</taxon>
        <taxon>Embryophyta</taxon>
        <taxon>Tracheophyta</taxon>
        <taxon>Spermatophyta</taxon>
        <taxon>Magnoliopsida</taxon>
        <taxon>eudicotyledons</taxon>
        <taxon>Gunneridae</taxon>
        <taxon>Pentapetalae</taxon>
        <taxon>asterids</taxon>
        <taxon>campanulids</taxon>
        <taxon>Asterales</taxon>
        <taxon>Asteraceae</taxon>
        <taxon>Cichorioideae</taxon>
        <taxon>Cichorieae</taxon>
        <taxon>Cichoriinae</taxon>
        <taxon>Cichorium</taxon>
    </lineage>
</organism>